<dbReference type="EMBL" id="JAGGKT010000009">
    <property type="protein sequence ID" value="MBP1933106.1"/>
    <property type="molecule type" value="Genomic_DNA"/>
</dbReference>
<gene>
    <name evidence="2" type="ORF">J2Z37_003117</name>
</gene>
<feature type="transmembrane region" description="Helical" evidence="1">
    <location>
        <begin position="71"/>
        <end position="91"/>
    </location>
</feature>
<sequence>MHLFIAALTYLLILVSAYGFTIFSNMEEEKSEEIISRAFQNAYSILIVGLLVVYCLIILPHITLDHQTASYLILASKFVSILTLGGSLFILKRCLD</sequence>
<keyword evidence="3" id="KW-1185">Reference proteome</keyword>
<comment type="caution">
    <text evidence="2">The sequence shown here is derived from an EMBL/GenBank/DDBJ whole genome shotgun (WGS) entry which is preliminary data.</text>
</comment>
<evidence type="ECO:0000313" key="3">
    <source>
        <dbReference type="Proteomes" id="UP001519343"/>
    </source>
</evidence>
<reference evidence="2 3" key="1">
    <citation type="submission" date="2021-03" db="EMBL/GenBank/DDBJ databases">
        <title>Genomic Encyclopedia of Type Strains, Phase IV (KMG-IV): sequencing the most valuable type-strain genomes for metagenomic binning, comparative biology and taxonomic classification.</title>
        <authorList>
            <person name="Goeker M."/>
        </authorList>
    </citation>
    <scope>NUCLEOTIDE SEQUENCE [LARGE SCALE GENOMIC DNA]</scope>
    <source>
        <strain evidence="2 3">DSM 24738</strain>
    </source>
</reference>
<dbReference type="Proteomes" id="UP001519343">
    <property type="component" value="Unassembled WGS sequence"/>
</dbReference>
<keyword evidence="1" id="KW-0472">Membrane</keyword>
<dbReference type="RefSeq" id="WP_209811130.1">
    <property type="nucleotide sequence ID" value="NZ_JAGGKT010000009.1"/>
</dbReference>
<evidence type="ECO:0000256" key="1">
    <source>
        <dbReference type="SAM" id="Phobius"/>
    </source>
</evidence>
<evidence type="ECO:0000313" key="2">
    <source>
        <dbReference type="EMBL" id="MBP1933106.1"/>
    </source>
</evidence>
<keyword evidence="1" id="KW-0812">Transmembrane</keyword>
<name>A0ABS4GS48_9BACL</name>
<accession>A0ABS4GS48</accession>
<keyword evidence="1" id="KW-1133">Transmembrane helix</keyword>
<proteinExistence type="predicted"/>
<feature type="transmembrane region" description="Helical" evidence="1">
    <location>
        <begin position="43"/>
        <end position="64"/>
    </location>
</feature>
<protein>
    <submittedName>
        <fullName evidence="2">Uncharacterized protein</fullName>
    </submittedName>
</protein>
<organism evidence="2 3">
    <name type="scientific">Ammoniphilus resinae</name>
    <dbReference type="NCBI Taxonomy" id="861532"/>
    <lineage>
        <taxon>Bacteria</taxon>
        <taxon>Bacillati</taxon>
        <taxon>Bacillota</taxon>
        <taxon>Bacilli</taxon>
        <taxon>Bacillales</taxon>
        <taxon>Paenibacillaceae</taxon>
        <taxon>Aneurinibacillus group</taxon>
        <taxon>Ammoniphilus</taxon>
    </lineage>
</organism>